<sequence>MRRFYITLGAPTSVDGKVISANHLDTINGVPMALEGDKCWCPACDAEGTIVLDGPRLSETFEGREFALSDDLCACQCDPPPRLLAAQTFAYQEFDGDWHAAQAGAAALAAAKLNASAGGAPPSDGIPFVLLDPRTQEPYAHRPYRLRLRNGVIEGTTNASGATRPLSAAERAAVLAWSVEGGIG</sequence>
<accession>A0ABM8CA17</accession>
<name>A0ABM8CA17_9BURK</name>
<dbReference type="EMBL" id="AP026966">
    <property type="protein sequence ID" value="BDT60113.1"/>
    <property type="molecule type" value="Genomic_DNA"/>
</dbReference>
<keyword evidence="2" id="KW-1185">Reference proteome</keyword>
<evidence type="ECO:0008006" key="3">
    <source>
        <dbReference type="Google" id="ProtNLM"/>
    </source>
</evidence>
<evidence type="ECO:0000313" key="2">
    <source>
        <dbReference type="Proteomes" id="UP001163336"/>
    </source>
</evidence>
<protein>
    <recommendedName>
        <fullName evidence="3">PAAR domain-containing protein</fullName>
    </recommendedName>
</protein>
<dbReference type="InterPro" id="IPR008727">
    <property type="entry name" value="PAAR_motif"/>
</dbReference>
<dbReference type="CDD" id="cd14744">
    <property type="entry name" value="PAAR_CT_2"/>
    <property type="match status" value="1"/>
</dbReference>
<gene>
    <name evidence="1" type="ORF">MasN3_36070</name>
</gene>
<evidence type="ECO:0000313" key="1">
    <source>
        <dbReference type="EMBL" id="BDT60113.1"/>
    </source>
</evidence>
<reference evidence="1" key="1">
    <citation type="submission" date="2022-11" db="EMBL/GenBank/DDBJ databases">
        <title>Isolation and characterization of PLA-degrading bacterium Massilia sp. from Antarctic soil.</title>
        <authorList>
            <person name="Sato K."/>
            <person name="Gomez-Fuentes C."/>
            <person name="Ahmad S.A."/>
            <person name="Zulkharnain A."/>
        </authorList>
    </citation>
    <scope>NUCLEOTIDE SEQUENCE</scope>
    <source>
        <strain evidence="1">N-3</strain>
    </source>
</reference>
<dbReference type="Pfam" id="PF05488">
    <property type="entry name" value="PAAR_motif"/>
    <property type="match status" value="1"/>
</dbReference>
<proteinExistence type="predicted"/>
<dbReference type="Proteomes" id="UP001163336">
    <property type="component" value="Chromosome"/>
</dbReference>
<dbReference type="RefSeq" id="WP_281909106.1">
    <property type="nucleotide sequence ID" value="NZ_AP026966.1"/>
</dbReference>
<organism evidence="1 2">
    <name type="scientific">Massilia varians</name>
    <dbReference type="NCBI Taxonomy" id="457921"/>
    <lineage>
        <taxon>Bacteria</taxon>
        <taxon>Pseudomonadati</taxon>
        <taxon>Pseudomonadota</taxon>
        <taxon>Betaproteobacteria</taxon>
        <taxon>Burkholderiales</taxon>
        <taxon>Oxalobacteraceae</taxon>
        <taxon>Telluria group</taxon>
        <taxon>Massilia</taxon>
    </lineage>
</organism>